<comment type="caution">
    <text evidence="2">The sequence shown here is derived from an EMBL/GenBank/DDBJ whole genome shotgun (WGS) entry which is preliminary data.</text>
</comment>
<dbReference type="AlphaFoldDB" id="A0A8J5HCN9"/>
<reference evidence="2 3" key="1">
    <citation type="submission" date="2020-08" db="EMBL/GenBank/DDBJ databases">
        <title>Plant Genome Project.</title>
        <authorList>
            <person name="Zhang R.-G."/>
        </authorList>
    </citation>
    <scope>NUCLEOTIDE SEQUENCE [LARGE SCALE GENOMIC DNA]</scope>
    <source>
        <tissue evidence="2">Rhizome</tissue>
    </source>
</reference>
<feature type="compositionally biased region" description="Low complexity" evidence="1">
    <location>
        <begin position="71"/>
        <end position="85"/>
    </location>
</feature>
<dbReference type="Gene3D" id="3.40.50.300">
    <property type="entry name" value="P-loop containing nucleotide triphosphate hydrolases"/>
    <property type="match status" value="1"/>
</dbReference>
<evidence type="ECO:0000313" key="3">
    <source>
        <dbReference type="Proteomes" id="UP000734854"/>
    </source>
</evidence>
<dbReference type="SUPFAM" id="SSF52540">
    <property type="entry name" value="P-loop containing nucleoside triphosphate hydrolases"/>
    <property type="match status" value="1"/>
</dbReference>
<gene>
    <name evidence="2" type="ORF">ZIOFF_018206</name>
</gene>
<proteinExistence type="predicted"/>
<feature type="region of interest" description="Disordered" evidence="1">
    <location>
        <begin position="36"/>
        <end position="94"/>
    </location>
</feature>
<dbReference type="EMBL" id="JACMSC010000005">
    <property type="protein sequence ID" value="KAG6521140.1"/>
    <property type="molecule type" value="Genomic_DNA"/>
</dbReference>
<organism evidence="2 3">
    <name type="scientific">Zingiber officinale</name>
    <name type="common">Ginger</name>
    <name type="synonym">Amomum zingiber</name>
    <dbReference type="NCBI Taxonomy" id="94328"/>
    <lineage>
        <taxon>Eukaryota</taxon>
        <taxon>Viridiplantae</taxon>
        <taxon>Streptophyta</taxon>
        <taxon>Embryophyta</taxon>
        <taxon>Tracheophyta</taxon>
        <taxon>Spermatophyta</taxon>
        <taxon>Magnoliopsida</taxon>
        <taxon>Liliopsida</taxon>
        <taxon>Zingiberales</taxon>
        <taxon>Zingiberaceae</taxon>
        <taxon>Zingiber</taxon>
    </lineage>
</organism>
<sequence>MSHLRSISKLKKEAGRRRGCLIGGGGTLSDVSLQGGCLIDRGRRKRPGEGGASSPMEQEREARIGSKRYSGGHTSLSSSSSQFTSERVNPPSSSFREDNLANIFDIIGYLSKPDPNVDLPKTSIFCKPSIQAIEHALRIANIDPQRTVVDLLVPYQKGGKIGLFDGAGVGKTGFIMKLMVNNIGKGWYKRISK</sequence>
<evidence type="ECO:0000256" key="1">
    <source>
        <dbReference type="SAM" id="MobiDB-lite"/>
    </source>
</evidence>
<evidence type="ECO:0000313" key="2">
    <source>
        <dbReference type="EMBL" id="KAG6521140.1"/>
    </source>
</evidence>
<dbReference type="Proteomes" id="UP000734854">
    <property type="component" value="Unassembled WGS sequence"/>
</dbReference>
<dbReference type="InterPro" id="IPR027417">
    <property type="entry name" value="P-loop_NTPase"/>
</dbReference>
<accession>A0A8J5HCN9</accession>
<keyword evidence="3" id="KW-1185">Reference proteome</keyword>
<protein>
    <submittedName>
        <fullName evidence="2">Uncharacterized protein</fullName>
    </submittedName>
</protein>
<name>A0A8J5HCN9_ZINOF</name>